<evidence type="ECO:0000256" key="3">
    <source>
        <dbReference type="ARBA" id="ARBA00023125"/>
    </source>
</evidence>
<dbReference type="InterPro" id="IPR001867">
    <property type="entry name" value="OmpR/PhoB-type_DNA-bd"/>
</dbReference>
<protein>
    <submittedName>
        <fullName evidence="7">BTAD domain-containing putative transcriptional regulator</fullName>
    </submittedName>
</protein>
<organism evidence="7 8">
    <name type="scientific">Allokutzneria multivorans</name>
    <dbReference type="NCBI Taxonomy" id="1142134"/>
    <lineage>
        <taxon>Bacteria</taxon>
        <taxon>Bacillati</taxon>
        <taxon>Actinomycetota</taxon>
        <taxon>Actinomycetes</taxon>
        <taxon>Pseudonocardiales</taxon>
        <taxon>Pseudonocardiaceae</taxon>
        <taxon>Allokutzneria</taxon>
    </lineage>
</organism>
<dbReference type="RefSeq" id="WP_344874307.1">
    <property type="nucleotide sequence ID" value="NZ_BAABAL010000007.1"/>
</dbReference>
<keyword evidence="8" id="KW-1185">Reference proteome</keyword>
<dbReference type="PROSITE" id="PS51755">
    <property type="entry name" value="OMPR_PHOB"/>
    <property type="match status" value="1"/>
</dbReference>
<dbReference type="SMART" id="SM01043">
    <property type="entry name" value="BTAD"/>
    <property type="match status" value="1"/>
</dbReference>
<evidence type="ECO:0000259" key="6">
    <source>
        <dbReference type="PROSITE" id="PS51755"/>
    </source>
</evidence>
<dbReference type="SUPFAM" id="SSF46894">
    <property type="entry name" value="C-terminal effector domain of the bipartite response regulators"/>
    <property type="match status" value="1"/>
</dbReference>
<accession>A0ABP7RYY8</accession>
<dbReference type="PANTHER" id="PTHR35807:SF1">
    <property type="entry name" value="TRANSCRIPTIONAL REGULATOR REDD"/>
    <property type="match status" value="1"/>
</dbReference>
<dbReference type="Gene3D" id="1.10.10.10">
    <property type="entry name" value="Winged helix-like DNA-binding domain superfamily/Winged helix DNA-binding domain"/>
    <property type="match status" value="1"/>
</dbReference>
<comment type="caution">
    <text evidence="7">The sequence shown here is derived from an EMBL/GenBank/DDBJ whole genome shotgun (WGS) entry which is preliminary data.</text>
</comment>
<dbReference type="InterPro" id="IPR016032">
    <property type="entry name" value="Sig_transdc_resp-reg_C-effctor"/>
</dbReference>
<dbReference type="InterPro" id="IPR051677">
    <property type="entry name" value="AfsR-DnrI-RedD_regulator"/>
</dbReference>
<dbReference type="Pfam" id="PF00486">
    <property type="entry name" value="Trans_reg_C"/>
    <property type="match status" value="1"/>
</dbReference>
<gene>
    <name evidence="7" type="ORF">GCM10022247_26290</name>
</gene>
<evidence type="ECO:0000313" key="7">
    <source>
        <dbReference type="EMBL" id="GAA4004056.1"/>
    </source>
</evidence>
<dbReference type="Gene3D" id="1.25.40.10">
    <property type="entry name" value="Tetratricopeptide repeat domain"/>
    <property type="match status" value="2"/>
</dbReference>
<keyword evidence="2" id="KW-0805">Transcription regulation</keyword>
<dbReference type="CDD" id="cd15831">
    <property type="entry name" value="BTAD"/>
    <property type="match status" value="1"/>
</dbReference>
<reference evidence="8" key="1">
    <citation type="journal article" date="2019" name="Int. J. Syst. Evol. Microbiol.">
        <title>The Global Catalogue of Microorganisms (GCM) 10K type strain sequencing project: providing services to taxonomists for standard genome sequencing and annotation.</title>
        <authorList>
            <consortium name="The Broad Institute Genomics Platform"/>
            <consortium name="The Broad Institute Genome Sequencing Center for Infectious Disease"/>
            <person name="Wu L."/>
            <person name="Ma J."/>
        </authorList>
    </citation>
    <scope>NUCLEOTIDE SEQUENCE [LARGE SCALE GENOMIC DNA]</scope>
    <source>
        <strain evidence="8">JCM 17342</strain>
    </source>
</reference>
<dbReference type="SMART" id="SM00862">
    <property type="entry name" value="Trans_reg_C"/>
    <property type="match status" value="1"/>
</dbReference>
<sequence length="974" mass="106174">METPRFRLLGPLEVRAPDGWRGARAAKQRSVLALLLLHANQVVSVERLVAEVWPEEPPGSAVNAVQVYVHQIRQLLGGPCLFTRSGGYVLDVGAGELDADRFTQLAARGRAELDRGEHDRAVATTGEALALWRGTALADVPHGPTVSAERTRLEELRWSARQTLVDARLGLGHYAEVIGELRALTAEQPLNEGHWARLMTALYGAGRQADALEAYRQARETLVHALAVEPGERLRRRHADILAGVPAATLVGSTKPSTVEGQAASAVAWSELPAELPAEPAGFTGREEEISLLEQAIRRGTQVVAIDGPAGVGKTALAVHFGHRTAARFPDGQLYVDLHGYSAEPPMTPEEAIGRLLRSLGVPEGRVPTRRDEAAALLRSTLTGKRLLLVLDNARGTEQVRPLLPGTPGCTVLVTSRSRLGGLVALNGAESVSLGMFSTETALRLLARLIGADLVRADQEKARELAERCGHLPLALRVACGQLLTNTRVGLGEFVERLRGAERLAALEIPDDPHAAVRAAFERSYQMLEPDERRVFRRLGLIPGTDFPLAAAACVSPGQVDVPRTRAWLRRLLEGHLIEEVLPGRYRLHDLLREYAAQLAVAEDGEDGSRAVLRRLVLWSMHSARMATETDLGGQANALLYTEPDPECPPKDFTSVAEAFRWLNAEQDNLVASVVRAESAGLPELAWQFAVVLTPHFDRTRNYQHWITANEAGLRAARRTGDPCAEVSIVTGLGSAAHQMHRLDEALRHSLRALELTVELDRPRGLRSVLHNLGGVYLSLGRMVEAEDCLIRSLELSRQLEDEGTAALSRLSLGELCAQTDRPTEALEHFADALKVLERLGNRWSAALARLHLAEAQARVGTPVPARANSELGLAQMRELGNEWGEALALRVRGLVHRAEGRAHEAMICSLRSSRMFHDSADRYEHALSTVELGRAFMALGKPGEADRAWREALAIYQEIGSHQAARVHELLGG</sequence>
<evidence type="ECO:0000256" key="4">
    <source>
        <dbReference type="ARBA" id="ARBA00023163"/>
    </source>
</evidence>
<proteinExistence type="inferred from homology"/>
<dbReference type="PRINTS" id="PR00364">
    <property type="entry name" value="DISEASERSIST"/>
</dbReference>
<dbReference type="Pfam" id="PF00931">
    <property type="entry name" value="NB-ARC"/>
    <property type="match status" value="1"/>
</dbReference>
<comment type="similarity">
    <text evidence="1">Belongs to the AfsR/DnrI/RedD regulatory family.</text>
</comment>
<dbReference type="EMBL" id="BAABAL010000007">
    <property type="protein sequence ID" value="GAA4004056.1"/>
    <property type="molecule type" value="Genomic_DNA"/>
</dbReference>
<dbReference type="PANTHER" id="PTHR35807">
    <property type="entry name" value="TRANSCRIPTIONAL REGULATOR REDD-RELATED"/>
    <property type="match status" value="1"/>
</dbReference>
<keyword evidence="3 5" id="KW-0238">DNA-binding</keyword>
<dbReference type="Pfam" id="PF13424">
    <property type="entry name" value="TPR_12"/>
    <property type="match status" value="1"/>
</dbReference>
<dbReference type="InterPro" id="IPR019734">
    <property type="entry name" value="TPR_rpt"/>
</dbReference>
<dbReference type="InterPro" id="IPR002182">
    <property type="entry name" value="NB-ARC"/>
</dbReference>
<dbReference type="Gene3D" id="3.40.50.300">
    <property type="entry name" value="P-loop containing nucleotide triphosphate hydrolases"/>
    <property type="match status" value="1"/>
</dbReference>
<dbReference type="InterPro" id="IPR011990">
    <property type="entry name" value="TPR-like_helical_dom_sf"/>
</dbReference>
<dbReference type="SUPFAM" id="SSF52540">
    <property type="entry name" value="P-loop containing nucleoside triphosphate hydrolases"/>
    <property type="match status" value="1"/>
</dbReference>
<dbReference type="Proteomes" id="UP001501747">
    <property type="component" value="Unassembled WGS sequence"/>
</dbReference>
<feature type="domain" description="OmpR/PhoB-type" evidence="6">
    <location>
        <begin position="1"/>
        <end position="92"/>
    </location>
</feature>
<feature type="DNA-binding region" description="OmpR/PhoB-type" evidence="5">
    <location>
        <begin position="1"/>
        <end position="92"/>
    </location>
</feature>
<dbReference type="InterPro" id="IPR027417">
    <property type="entry name" value="P-loop_NTPase"/>
</dbReference>
<dbReference type="SUPFAM" id="SSF48452">
    <property type="entry name" value="TPR-like"/>
    <property type="match status" value="3"/>
</dbReference>
<name>A0ABP7RYY8_9PSEU</name>
<dbReference type="Pfam" id="PF03704">
    <property type="entry name" value="BTAD"/>
    <property type="match status" value="1"/>
</dbReference>
<evidence type="ECO:0000313" key="8">
    <source>
        <dbReference type="Proteomes" id="UP001501747"/>
    </source>
</evidence>
<evidence type="ECO:0000256" key="2">
    <source>
        <dbReference type="ARBA" id="ARBA00023015"/>
    </source>
</evidence>
<dbReference type="InterPro" id="IPR005158">
    <property type="entry name" value="BTAD"/>
</dbReference>
<keyword evidence="4" id="KW-0804">Transcription</keyword>
<dbReference type="InterPro" id="IPR036388">
    <property type="entry name" value="WH-like_DNA-bd_sf"/>
</dbReference>
<dbReference type="SMART" id="SM00028">
    <property type="entry name" value="TPR"/>
    <property type="match status" value="7"/>
</dbReference>
<evidence type="ECO:0000256" key="1">
    <source>
        <dbReference type="ARBA" id="ARBA00005820"/>
    </source>
</evidence>
<evidence type="ECO:0000256" key="5">
    <source>
        <dbReference type="PROSITE-ProRule" id="PRU01091"/>
    </source>
</evidence>